<sequence>MSPDDIPGYSLRPEARSWYLPGYWVRQQDSLSRMIKSLYVHKSTLSHLLFYTFPPTKQDLPNASEAVSLLLINDKAVSRQDHSWYKEFHDAVTRWSGLGPVESLAAWCDISTEIQDLIDRLPSRRFLEKPYHLNEVGGIVKAVVTIMRSKDLVASLMNLEPTAAGSIIKALDNILDYTDKRGRIDERMSISIRNTLQRLCRKYAYLPPSCQLPPDSIELLGEPIAKTNFGAVWRGLRTVGSSSVQVALKGVYYHSTEEYEIIRNQFCREAILWKQLCHRNIAPFLGVSSTSTVSFMLVSTWMENGDVAQYLSKHRDIERVPLLVNIVDGLSYLHSQNVIHGDLKSANILVDNSGLACLADFGLSTVIYNADTVNITSKTTRKAGTTRWTAPELLDPERFGLEHAFLTRETDVYALSMVMVEVRHPQTF</sequence>
<dbReference type="Gene3D" id="1.10.510.10">
    <property type="entry name" value="Transferase(Phosphotransferase) domain 1"/>
    <property type="match status" value="1"/>
</dbReference>
<dbReference type="InterPro" id="IPR051681">
    <property type="entry name" value="Ser/Thr_Kinases-Pseudokinases"/>
</dbReference>
<proteinExistence type="predicted"/>
<name>J4I8L9_9APHY</name>
<keyword evidence="3" id="KW-1185">Reference proteome</keyword>
<dbReference type="SUPFAM" id="SSF56112">
    <property type="entry name" value="Protein kinase-like (PK-like)"/>
    <property type="match status" value="1"/>
</dbReference>
<organism evidence="2 3">
    <name type="scientific">Fibroporia radiculosa</name>
    <dbReference type="NCBI Taxonomy" id="599839"/>
    <lineage>
        <taxon>Eukaryota</taxon>
        <taxon>Fungi</taxon>
        <taxon>Dikarya</taxon>
        <taxon>Basidiomycota</taxon>
        <taxon>Agaricomycotina</taxon>
        <taxon>Agaricomycetes</taxon>
        <taxon>Polyporales</taxon>
        <taxon>Fibroporiaceae</taxon>
        <taxon>Fibroporia</taxon>
    </lineage>
</organism>
<evidence type="ECO:0000313" key="3">
    <source>
        <dbReference type="Proteomes" id="UP000006352"/>
    </source>
</evidence>
<protein>
    <recommendedName>
        <fullName evidence="1">Protein kinase domain-containing protein</fullName>
    </recommendedName>
</protein>
<dbReference type="InterPro" id="IPR011009">
    <property type="entry name" value="Kinase-like_dom_sf"/>
</dbReference>
<dbReference type="InterPro" id="IPR008271">
    <property type="entry name" value="Ser/Thr_kinase_AS"/>
</dbReference>
<dbReference type="AlphaFoldDB" id="J4I8L9"/>
<dbReference type="GO" id="GO:0004674">
    <property type="term" value="F:protein serine/threonine kinase activity"/>
    <property type="evidence" value="ECO:0007669"/>
    <property type="project" value="TreeGrafter"/>
</dbReference>
<dbReference type="SMART" id="SM00220">
    <property type="entry name" value="S_TKc"/>
    <property type="match status" value="1"/>
</dbReference>
<dbReference type="Pfam" id="PF07714">
    <property type="entry name" value="PK_Tyr_Ser-Thr"/>
    <property type="match status" value="1"/>
</dbReference>
<dbReference type="STRING" id="599839.J4I8L9"/>
<gene>
    <name evidence="2" type="ORF">FIBRA_01661</name>
</gene>
<dbReference type="Proteomes" id="UP000006352">
    <property type="component" value="Unassembled WGS sequence"/>
</dbReference>
<reference evidence="2 3" key="1">
    <citation type="journal article" date="2012" name="Appl. Environ. Microbiol.">
        <title>Short-read sequencing for genomic analysis of the brown rot fungus Fibroporia radiculosa.</title>
        <authorList>
            <person name="Tang J.D."/>
            <person name="Perkins A.D."/>
            <person name="Sonstegard T.S."/>
            <person name="Schroeder S.G."/>
            <person name="Burgess S.C."/>
            <person name="Diehl S.V."/>
        </authorList>
    </citation>
    <scope>NUCLEOTIDE SEQUENCE [LARGE SCALE GENOMIC DNA]</scope>
    <source>
        <strain evidence="2 3">TFFH 294</strain>
    </source>
</reference>
<dbReference type="RefSeq" id="XP_012178924.1">
    <property type="nucleotide sequence ID" value="XM_012323534.1"/>
</dbReference>
<dbReference type="PROSITE" id="PS50011">
    <property type="entry name" value="PROTEIN_KINASE_DOM"/>
    <property type="match status" value="1"/>
</dbReference>
<dbReference type="PANTHER" id="PTHR44329">
    <property type="entry name" value="SERINE/THREONINE-PROTEIN KINASE TNNI3K-RELATED"/>
    <property type="match status" value="1"/>
</dbReference>
<dbReference type="HOGENOM" id="CLU_000288_7_18_1"/>
<evidence type="ECO:0000259" key="1">
    <source>
        <dbReference type="PROSITE" id="PS50011"/>
    </source>
</evidence>
<dbReference type="InParanoid" id="J4I8L9"/>
<dbReference type="PANTHER" id="PTHR44329:SF214">
    <property type="entry name" value="PROTEIN KINASE DOMAIN-CONTAINING PROTEIN"/>
    <property type="match status" value="1"/>
</dbReference>
<dbReference type="InterPro" id="IPR001245">
    <property type="entry name" value="Ser-Thr/Tyr_kinase_cat_dom"/>
</dbReference>
<dbReference type="InterPro" id="IPR000719">
    <property type="entry name" value="Prot_kinase_dom"/>
</dbReference>
<accession>J4I8L9</accession>
<feature type="domain" description="Protein kinase" evidence="1">
    <location>
        <begin position="218"/>
        <end position="428"/>
    </location>
</feature>
<dbReference type="GO" id="GO:0005524">
    <property type="term" value="F:ATP binding"/>
    <property type="evidence" value="ECO:0007669"/>
    <property type="project" value="InterPro"/>
</dbReference>
<dbReference type="GeneID" id="24094552"/>
<dbReference type="OrthoDB" id="2791079at2759"/>
<dbReference type="EMBL" id="HE796945">
    <property type="protein sequence ID" value="CCL99641.1"/>
    <property type="molecule type" value="Genomic_DNA"/>
</dbReference>
<evidence type="ECO:0000313" key="2">
    <source>
        <dbReference type="EMBL" id="CCL99641.1"/>
    </source>
</evidence>
<dbReference type="PROSITE" id="PS00108">
    <property type="entry name" value="PROTEIN_KINASE_ST"/>
    <property type="match status" value="1"/>
</dbReference>